<dbReference type="AlphaFoldDB" id="A0A075AWZ3"/>
<organism evidence="2 3">
    <name type="scientific">Rozella allomycis (strain CSF55)</name>
    <dbReference type="NCBI Taxonomy" id="988480"/>
    <lineage>
        <taxon>Eukaryota</taxon>
        <taxon>Fungi</taxon>
        <taxon>Fungi incertae sedis</taxon>
        <taxon>Cryptomycota</taxon>
        <taxon>Cryptomycota incertae sedis</taxon>
        <taxon>Rozella</taxon>
    </lineage>
</organism>
<keyword evidence="1" id="KW-0472">Membrane</keyword>
<keyword evidence="1" id="KW-0812">Transmembrane</keyword>
<evidence type="ECO:0000256" key="1">
    <source>
        <dbReference type="SAM" id="Phobius"/>
    </source>
</evidence>
<dbReference type="Proteomes" id="UP000030755">
    <property type="component" value="Unassembled WGS sequence"/>
</dbReference>
<reference evidence="2 3" key="1">
    <citation type="journal article" date="2013" name="Curr. Biol.">
        <title>Shared signatures of parasitism and phylogenomics unite Cryptomycota and microsporidia.</title>
        <authorList>
            <person name="James T.Y."/>
            <person name="Pelin A."/>
            <person name="Bonen L."/>
            <person name="Ahrendt S."/>
            <person name="Sain D."/>
            <person name="Corradi N."/>
            <person name="Stajich J.E."/>
        </authorList>
    </citation>
    <scope>NUCLEOTIDE SEQUENCE [LARGE SCALE GENOMIC DNA]</scope>
    <source>
        <strain evidence="2 3">CSF55</strain>
    </source>
</reference>
<dbReference type="EMBL" id="KE561079">
    <property type="protein sequence ID" value="EPZ33064.1"/>
    <property type="molecule type" value="Genomic_DNA"/>
</dbReference>
<keyword evidence="1" id="KW-1133">Transmembrane helix</keyword>
<accession>A0A075AWZ3</accession>
<evidence type="ECO:0000313" key="3">
    <source>
        <dbReference type="Proteomes" id="UP000030755"/>
    </source>
</evidence>
<feature type="transmembrane region" description="Helical" evidence="1">
    <location>
        <begin position="362"/>
        <end position="380"/>
    </location>
</feature>
<sequence length="423" mass="48934">MGHIYGSPYADCSFPYLYEFDAIKSFEIYLAKCVPKLGPDSYDEFARDAYFIKLQGYMRNVIYDFNVSLIRGIDEIGKSFTNLNEPICFSELDEALFQFNKCINSIQDFSILAIWLFAIRKQPDFTHEDSFLGKAEHIVGRAALLLADSMEANELDLIKFKTSQPQLLPYNDCFSYYLKSDESIAKFAVKAYLYNCLEPSIFKSGDVDDGLVHSVFTFLYEVHFVGYDGKHVQNLLGYISNAFPNTKVKDFKSISGLPLCSENLTDLKIFKECVDAIDNIEFLEYWIRGMHIFSQTFPDMIKKGTKLHAINMLIGQSLHFKRTLRHDDYMRNSRLERNQLLTIENNFDTNQEPYHNSPRSDILIMITCSVLTLCFAFIVYRTSKKSQHLSSPPIAVNSNPQIQLQQDYELPKYEKPPSYDYHQ</sequence>
<name>A0A075AWZ3_ROZAC</name>
<dbReference type="HOGENOM" id="CLU_649163_0_0_1"/>
<gene>
    <name evidence="2" type="ORF">O9G_002865</name>
</gene>
<evidence type="ECO:0000313" key="2">
    <source>
        <dbReference type="EMBL" id="EPZ33064.1"/>
    </source>
</evidence>
<keyword evidence="3" id="KW-1185">Reference proteome</keyword>
<protein>
    <submittedName>
        <fullName evidence="2">Uncharacterized protein</fullName>
    </submittedName>
</protein>
<proteinExistence type="predicted"/>